<sequence length="61" mass="6761">MFLSEEGCGYPSLMVMTGPHRGAIWEDLRPMDRGIAPTEQLRPLVPTVARAHRATAQDLRG</sequence>
<dbReference type="Proteomes" id="UP000435837">
    <property type="component" value="Unassembled WGS sequence"/>
</dbReference>
<name>A0A640S0K2_9ACTN</name>
<organism evidence="1 2">
    <name type="scientific">Streptomyces caniferus</name>
    <dbReference type="NCBI Taxonomy" id="285557"/>
    <lineage>
        <taxon>Bacteria</taxon>
        <taxon>Bacillati</taxon>
        <taxon>Actinomycetota</taxon>
        <taxon>Actinomycetes</taxon>
        <taxon>Kitasatosporales</taxon>
        <taxon>Streptomycetaceae</taxon>
        <taxon>Streptomyces</taxon>
    </lineage>
</organism>
<dbReference type="AlphaFoldDB" id="A0A640S0K2"/>
<evidence type="ECO:0000313" key="2">
    <source>
        <dbReference type="Proteomes" id="UP000435837"/>
    </source>
</evidence>
<evidence type="ECO:0000313" key="1">
    <source>
        <dbReference type="EMBL" id="GFE03916.1"/>
    </source>
</evidence>
<protein>
    <submittedName>
        <fullName evidence="1">Uncharacterized protein</fullName>
    </submittedName>
</protein>
<accession>A0A640S0K2</accession>
<reference evidence="1 2" key="1">
    <citation type="submission" date="2019-12" db="EMBL/GenBank/DDBJ databases">
        <title>Whole genome shotgun sequence of Streptomyces caniferus NBRC 15389.</title>
        <authorList>
            <person name="Ichikawa N."/>
            <person name="Kimura A."/>
            <person name="Kitahashi Y."/>
            <person name="Komaki H."/>
            <person name="Tamura T."/>
        </authorList>
    </citation>
    <scope>NUCLEOTIDE SEQUENCE [LARGE SCALE GENOMIC DNA]</scope>
    <source>
        <strain evidence="1 2">NBRC 15389</strain>
    </source>
</reference>
<proteinExistence type="predicted"/>
<dbReference type="EMBL" id="BLIN01000001">
    <property type="protein sequence ID" value="GFE03916.1"/>
    <property type="molecule type" value="Genomic_DNA"/>
</dbReference>
<comment type="caution">
    <text evidence="1">The sequence shown here is derived from an EMBL/GenBank/DDBJ whole genome shotgun (WGS) entry which is preliminary data.</text>
</comment>
<gene>
    <name evidence="1" type="ORF">Scani_01840</name>
</gene>